<sequence length="233" mass="24932">MSLVSRGFHGHRGAAGTGTRVPPGQHVTAGFPVLSAGPTPRTPLTEWTFSIRRHGRELRSWSWEEMRALPAETFSADIHCVTRWLYAVGDGLAMARIGEDGSVSTGPITPIDTTGGKPSELCWLAISPDDRWAFATNFGYGYVTSFRVEGNTITVAKDPACPKVPGDGTFRALNGTVSSGPGDNWLSPTGAHLYQLYPNASKLIGYIVRPDGALDEVTSVAIPYQSPQGLIGF</sequence>
<protein>
    <recommendedName>
        <fullName evidence="4">Sulfite oxidase-like oxidoreductase</fullName>
    </recommendedName>
</protein>
<dbReference type="Proteomes" id="UP001500064">
    <property type="component" value="Unassembled WGS sequence"/>
</dbReference>
<dbReference type="InterPro" id="IPR015943">
    <property type="entry name" value="WD40/YVTN_repeat-like_dom_sf"/>
</dbReference>
<dbReference type="EMBL" id="BAAAMU010000004">
    <property type="protein sequence ID" value="GAA1614692.1"/>
    <property type="molecule type" value="Genomic_DNA"/>
</dbReference>
<dbReference type="SUPFAM" id="SSF50974">
    <property type="entry name" value="Nitrous oxide reductase, N-terminal domain"/>
    <property type="match status" value="1"/>
</dbReference>
<dbReference type="SUPFAM" id="SSF56524">
    <property type="entry name" value="Oxidoreductase molybdopterin-binding domain"/>
    <property type="match status" value="1"/>
</dbReference>
<evidence type="ECO:0000313" key="2">
    <source>
        <dbReference type="EMBL" id="GAA1614692.1"/>
    </source>
</evidence>
<dbReference type="InterPro" id="IPR036374">
    <property type="entry name" value="OxRdtase_Mopterin-bd_sf"/>
</dbReference>
<gene>
    <name evidence="2" type="ORF">GCM10009733_008600</name>
</gene>
<proteinExistence type="predicted"/>
<dbReference type="RefSeq" id="WP_346101531.1">
    <property type="nucleotide sequence ID" value="NZ_BAAAMU010000004.1"/>
</dbReference>
<evidence type="ECO:0000313" key="3">
    <source>
        <dbReference type="Proteomes" id="UP001500064"/>
    </source>
</evidence>
<feature type="region of interest" description="Disordered" evidence="1">
    <location>
        <begin position="1"/>
        <end position="39"/>
    </location>
</feature>
<comment type="caution">
    <text evidence="2">The sequence shown here is derived from an EMBL/GenBank/DDBJ whole genome shotgun (WGS) entry which is preliminary data.</text>
</comment>
<dbReference type="InterPro" id="IPR011045">
    <property type="entry name" value="N2O_reductase_N"/>
</dbReference>
<organism evidence="2 3">
    <name type="scientific">Nonomuraea maheshkhaliensis</name>
    <dbReference type="NCBI Taxonomy" id="419590"/>
    <lineage>
        <taxon>Bacteria</taxon>
        <taxon>Bacillati</taxon>
        <taxon>Actinomycetota</taxon>
        <taxon>Actinomycetes</taxon>
        <taxon>Streptosporangiales</taxon>
        <taxon>Streptosporangiaceae</taxon>
        <taxon>Nonomuraea</taxon>
    </lineage>
</organism>
<name>A0ABP4QNT2_9ACTN</name>
<evidence type="ECO:0000256" key="1">
    <source>
        <dbReference type="SAM" id="MobiDB-lite"/>
    </source>
</evidence>
<reference evidence="3" key="1">
    <citation type="journal article" date="2019" name="Int. J. Syst. Evol. Microbiol.">
        <title>The Global Catalogue of Microorganisms (GCM) 10K type strain sequencing project: providing services to taxonomists for standard genome sequencing and annotation.</title>
        <authorList>
            <consortium name="The Broad Institute Genomics Platform"/>
            <consortium name="The Broad Institute Genome Sequencing Center for Infectious Disease"/>
            <person name="Wu L."/>
            <person name="Ma J."/>
        </authorList>
    </citation>
    <scope>NUCLEOTIDE SEQUENCE [LARGE SCALE GENOMIC DNA]</scope>
    <source>
        <strain evidence="3">JCM 13929</strain>
    </source>
</reference>
<keyword evidence="3" id="KW-1185">Reference proteome</keyword>
<accession>A0ABP4QNT2</accession>
<evidence type="ECO:0008006" key="4">
    <source>
        <dbReference type="Google" id="ProtNLM"/>
    </source>
</evidence>
<dbReference type="Gene3D" id="2.130.10.10">
    <property type="entry name" value="YVTN repeat-like/Quinoprotein amine dehydrogenase"/>
    <property type="match status" value="1"/>
</dbReference>